<feature type="transmembrane region" description="Helical" evidence="1">
    <location>
        <begin position="35"/>
        <end position="57"/>
    </location>
</feature>
<evidence type="ECO:0000313" key="3">
    <source>
        <dbReference type="Proteomes" id="UP000215145"/>
    </source>
</evidence>
<name>A0A229P3T9_9BACL</name>
<keyword evidence="3" id="KW-1185">Reference proteome</keyword>
<proteinExistence type="predicted"/>
<organism evidence="2 3">
    <name type="scientific">Paenibacillus herberti</name>
    <dbReference type="NCBI Taxonomy" id="1619309"/>
    <lineage>
        <taxon>Bacteria</taxon>
        <taxon>Bacillati</taxon>
        <taxon>Bacillota</taxon>
        <taxon>Bacilli</taxon>
        <taxon>Bacillales</taxon>
        <taxon>Paenibacillaceae</taxon>
        <taxon>Paenibacillus</taxon>
    </lineage>
</organism>
<accession>A0A229P3T9</accession>
<keyword evidence="1" id="KW-0812">Transmembrane</keyword>
<evidence type="ECO:0000256" key="1">
    <source>
        <dbReference type="SAM" id="Phobius"/>
    </source>
</evidence>
<evidence type="ECO:0008006" key="4">
    <source>
        <dbReference type="Google" id="ProtNLM"/>
    </source>
</evidence>
<dbReference type="AlphaFoldDB" id="A0A229P3T9"/>
<gene>
    <name evidence="2" type="ORF">CGZ75_09770</name>
</gene>
<feature type="transmembrane region" description="Helical" evidence="1">
    <location>
        <begin position="6"/>
        <end position="23"/>
    </location>
</feature>
<dbReference type="OrthoDB" id="2627968at2"/>
<protein>
    <recommendedName>
        <fullName evidence="4">Signal transduction histidine kinase</fullName>
    </recommendedName>
</protein>
<dbReference type="RefSeq" id="WP_089523993.1">
    <property type="nucleotide sequence ID" value="NZ_NMUQ01000001.1"/>
</dbReference>
<dbReference type="Proteomes" id="UP000215145">
    <property type="component" value="Unassembled WGS sequence"/>
</dbReference>
<keyword evidence="1" id="KW-0472">Membrane</keyword>
<keyword evidence="1" id="KW-1133">Transmembrane helix</keyword>
<comment type="caution">
    <text evidence="2">The sequence shown here is derived from an EMBL/GenBank/DDBJ whole genome shotgun (WGS) entry which is preliminary data.</text>
</comment>
<evidence type="ECO:0000313" key="2">
    <source>
        <dbReference type="EMBL" id="OXM16912.1"/>
    </source>
</evidence>
<sequence length="59" mass="6472">MDTTNAVIFIIASFCLAAIVLMKRDQLPERLRRPLAISAIVMVSISFVVLVASFFTLGT</sequence>
<reference evidence="2 3" key="1">
    <citation type="submission" date="2017-07" db="EMBL/GenBank/DDBJ databases">
        <title>Paenibacillus herberti R33 genome sequencing and assembly.</title>
        <authorList>
            <person name="Su W."/>
        </authorList>
    </citation>
    <scope>NUCLEOTIDE SEQUENCE [LARGE SCALE GENOMIC DNA]</scope>
    <source>
        <strain evidence="2 3">R33</strain>
    </source>
</reference>
<dbReference type="EMBL" id="NMUQ01000001">
    <property type="protein sequence ID" value="OXM16912.1"/>
    <property type="molecule type" value="Genomic_DNA"/>
</dbReference>